<dbReference type="InParanoid" id="A0A0C2SAN1"/>
<evidence type="ECO:0000313" key="3">
    <source>
        <dbReference type="EMBL" id="KIL59880.1"/>
    </source>
</evidence>
<feature type="compositionally biased region" description="Polar residues" evidence="1">
    <location>
        <begin position="9"/>
        <end position="32"/>
    </location>
</feature>
<feature type="compositionally biased region" description="Basic and acidic residues" evidence="1">
    <location>
        <begin position="138"/>
        <end position="148"/>
    </location>
</feature>
<evidence type="ECO:0000259" key="2">
    <source>
        <dbReference type="Pfam" id="PF15377"/>
    </source>
</evidence>
<proteinExistence type="predicted"/>
<sequence length="224" mass="24653">MAPKEPTRAQLSSRLSYSQHTPSFLRRLQNQVGGHRGGHADDDEEYANDDADPEFEDYDHGSGRPPIPRRPEIPERPPEDPGSAGEDDEDEKPQVVVLKEGKHLNEREAENIRRKAKGLPPLPDPQKDAPPEAKTASKAKESSSDSKSKPPKQPPLSFSTSKSTSKQTSSAAKRKLEAVIGHQPSDDEDDRKLSQSSKKVANPLPANKKQKKKNKTLLSFGDDA</sequence>
<keyword evidence="4" id="KW-1185">Reference proteome</keyword>
<evidence type="ECO:0000256" key="1">
    <source>
        <dbReference type="SAM" id="MobiDB-lite"/>
    </source>
</evidence>
<dbReference type="InterPro" id="IPR027911">
    <property type="entry name" value="DUF4604"/>
</dbReference>
<reference evidence="3 4" key="1">
    <citation type="submission" date="2014-04" db="EMBL/GenBank/DDBJ databases">
        <title>Evolutionary Origins and Diversification of the Mycorrhizal Mutualists.</title>
        <authorList>
            <consortium name="DOE Joint Genome Institute"/>
            <consortium name="Mycorrhizal Genomics Consortium"/>
            <person name="Kohler A."/>
            <person name="Kuo A."/>
            <person name="Nagy L.G."/>
            <person name="Floudas D."/>
            <person name="Copeland A."/>
            <person name="Barry K.W."/>
            <person name="Cichocki N."/>
            <person name="Veneault-Fourrey C."/>
            <person name="LaButti K."/>
            <person name="Lindquist E.A."/>
            <person name="Lipzen A."/>
            <person name="Lundell T."/>
            <person name="Morin E."/>
            <person name="Murat C."/>
            <person name="Riley R."/>
            <person name="Ohm R."/>
            <person name="Sun H."/>
            <person name="Tunlid A."/>
            <person name="Henrissat B."/>
            <person name="Grigoriev I.V."/>
            <person name="Hibbett D.S."/>
            <person name="Martin F."/>
        </authorList>
    </citation>
    <scope>NUCLEOTIDE SEQUENCE [LARGE SCALE GENOMIC DNA]</scope>
    <source>
        <strain evidence="3 4">Koide BX008</strain>
    </source>
</reference>
<feature type="compositionally biased region" description="Low complexity" evidence="1">
    <location>
        <begin position="155"/>
        <end position="171"/>
    </location>
</feature>
<dbReference type="HOGENOM" id="CLU_122481_0_0_1"/>
<dbReference type="Proteomes" id="UP000054549">
    <property type="component" value="Unassembled WGS sequence"/>
</dbReference>
<accession>A0A0C2SAN1</accession>
<feature type="region of interest" description="Disordered" evidence="1">
    <location>
        <begin position="1"/>
        <end position="224"/>
    </location>
</feature>
<feature type="domain" description="DUF4604" evidence="2">
    <location>
        <begin position="14"/>
        <end position="223"/>
    </location>
</feature>
<gene>
    <name evidence="3" type="ORF">M378DRAFT_168759</name>
</gene>
<protein>
    <recommendedName>
        <fullName evidence="2">DUF4604 domain-containing protein</fullName>
    </recommendedName>
</protein>
<dbReference type="EMBL" id="KN818308">
    <property type="protein sequence ID" value="KIL59880.1"/>
    <property type="molecule type" value="Genomic_DNA"/>
</dbReference>
<dbReference type="Pfam" id="PF15377">
    <property type="entry name" value="DUF4604"/>
    <property type="match status" value="1"/>
</dbReference>
<feature type="compositionally biased region" description="Basic and acidic residues" evidence="1">
    <location>
        <begin position="69"/>
        <end position="79"/>
    </location>
</feature>
<feature type="compositionally biased region" description="Basic and acidic residues" evidence="1">
    <location>
        <begin position="99"/>
        <end position="113"/>
    </location>
</feature>
<dbReference type="OrthoDB" id="2553298at2759"/>
<feature type="compositionally biased region" description="Acidic residues" evidence="1">
    <location>
        <begin position="41"/>
        <end position="57"/>
    </location>
</feature>
<evidence type="ECO:0000313" key="4">
    <source>
        <dbReference type="Proteomes" id="UP000054549"/>
    </source>
</evidence>
<name>A0A0C2SAN1_AMAMK</name>
<organism evidence="3 4">
    <name type="scientific">Amanita muscaria (strain Koide BX008)</name>
    <dbReference type="NCBI Taxonomy" id="946122"/>
    <lineage>
        <taxon>Eukaryota</taxon>
        <taxon>Fungi</taxon>
        <taxon>Dikarya</taxon>
        <taxon>Basidiomycota</taxon>
        <taxon>Agaricomycotina</taxon>
        <taxon>Agaricomycetes</taxon>
        <taxon>Agaricomycetidae</taxon>
        <taxon>Agaricales</taxon>
        <taxon>Pluteineae</taxon>
        <taxon>Amanitaceae</taxon>
        <taxon>Amanita</taxon>
    </lineage>
</organism>
<dbReference type="AlphaFoldDB" id="A0A0C2SAN1"/>